<dbReference type="EMBL" id="VOBQ01000021">
    <property type="protein sequence ID" value="TWO68048.1"/>
    <property type="molecule type" value="Genomic_DNA"/>
</dbReference>
<dbReference type="Pfam" id="PF02321">
    <property type="entry name" value="OEP"/>
    <property type="match status" value="1"/>
</dbReference>
<sequence length="428" mass="46734">MSSSLARCWLFAASFLAFQAAPALAQQGLSLPDAQRIALARSNQLTAQDAAAAAVQEMAAAAGRLPDPVLKLGVENVPINGPDRLSLSRDFMTMRRVGVMQELPRAEKRQLRVERLQRDAQRVQAERALVVTNIQRDTAIAWIERYYTQAILDLLRQQVQETELQVQGAEVTYRTGKGSQADIFGARAAVANLQDKVQQAERQSRSAALMLGRWIGPDGATRPLAGAVPWKETTQAHLLNIDQLKRLPQLGVLAAQVEAAEIEVRQAQANTRSDWTVEAMVSQRGSAYSDMVSIGVSIPLQLDRANRQDREVAAKVASLAEARARFEDALAAHDAEVRVLTNDWEAGKGRVARLTADLLPAARQRAEAAATSYRTGQGDLAALLSARREEIDARMQVLSLEMETARLWAQLNYLTADGGTATGSKEQP</sequence>
<dbReference type="PANTHER" id="PTHR30203:SF24">
    <property type="entry name" value="BLR4935 PROTEIN"/>
    <property type="match status" value="1"/>
</dbReference>
<comment type="similarity">
    <text evidence="1">Belongs to the outer membrane factor (OMF) (TC 1.B.17) family.</text>
</comment>
<dbReference type="InterPro" id="IPR010131">
    <property type="entry name" value="MdtP/NodT-like"/>
</dbReference>
<feature type="coiled-coil region" evidence="2">
    <location>
        <begin position="152"/>
        <end position="210"/>
    </location>
</feature>
<evidence type="ECO:0000256" key="1">
    <source>
        <dbReference type="ARBA" id="ARBA00007613"/>
    </source>
</evidence>
<organism evidence="4 5">
    <name type="scientific">Caenimonas sedimenti</name>
    <dbReference type="NCBI Taxonomy" id="2596921"/>
    <lineage>
        <taxon>Bacteria</taxon>
        <taxon>Pseudomonadati</taxon>
        <taxon>Pseudomonadota</taxon>
        <taxon>Betaproteobacteria</taxon>
        <taxon>Burkholderiales</taxon>
        <taxon>Comamonadaceae</taxon>
        <taxon>Caenimonas</taxon>
    </lineage>
</organism>
<dbReference type="SUPFAM" id="SSF56954">
    <property type="entry name" value="Outer membrane efflux proteins (OEP)"/>
    <property type="match status" value="1"/>
</dbReference>
<evidence type="ECO:0000256" key="2">
    <source>
        <dbReference type="SAM" id="Coils"/>
    </source>
</evidence>
<dbReference type="InterPro" id="IPR003423">
    <property type="entry name" value="OMP_efflux"/>
</dbReference>
<name>A0A562ZIA7_9BURK</name>
<keyword evidence="5" id="KW-1185">Reference proteome</keyword>
<dbReference type="AlphaFoldDB" id="A0A562ZIA7"/>
<feature type="chain" id="PRO_5021817005" evidence="3">
    <location>
        <begin position="26"/>
        <end position="428"/>
    </location>
</feature>
<accession>A0A562ZIA7</accession>
<proteinExistence type="inferred from homology"/>
<gene>
    <name evidence="4" type="ORF">FN976_24205</name>
</gene>
<dbReference type="RefSeq" id="WP_145895752.1">
    <property type="nucleotide sequence ID" value="NZ_VOBQ01000021.1"/>
</dbReference>
<keyword evidence="2" id="KW-0175">Coiled coil</keyword>
<dbReference type="GO" id="GO:0015562">
    <property type="term" value="F:efflux transmembrane transporter activity"/>
    <property type="evidence" value="ECO:0007669"/>
    <property type="project" value="InterPro"/>
</dbReference>
<dbReference type="OrthoDB" id="9769048at2"/>
<feature type="signal peptide" evidence="3">
    <location>
        <begin position="1"/>
        <end position="25"/>
    </location>
</feature>
<dbReference type="PANTHER" id="PTHR30203">
    <property type="entry name" value="OUTER MEMBRANE CATION EFFLUX PROTEIN"/>
    <property type="match status" value="1"/>
</dbReference>
<dbReference type="Gene3D" id="1.20.1600.10">
    <property type="entry name" value="Outer membrane efflux proteins (OEP)"/>
    <property type="match status" value="1"/>
</dbReference>
<evidence type="ECO:0000313" key="5">
    <source>
        <dbReference type="Proteomes" id="UP000318199"/>
    </source>
</evidence>
<evidence type="ECO:0000313" key="4">
    <source>
        <dbReference type="EMBL" id="TWO68048.1"/>
    </source>
</evidence>
<comment type="caution">
    <text evidence="4">The sequence shown here is derived from an EMBL/GenBank/DDBJ whole genome shotgun (WGS) entry which is preliminary data.</text>
</comment>
<evidence type="ECO:0000256" key="3">
    <source>
        <dbReference type="SAM" id="SignalP"/>
    </source>
</evidence>
<dbReference type="Proteomes" id="UP000318199">
    <property type="component" value="Unassembled WGS sequence"/>
</dbReference>
<reference evidence="4 5" key="1">
    <citation type="submission" date="2019-07" db="EMBL/GenBank/DDBJ databases">
        <title>Caenimonas sedimenti sp. nov., isolated from activated sludge.</title>
        <authorList>
            <person name="Xu J."/>
        </authorList>
    </citation>
    <scope>NUCLEOTIDE SEQUENCE [LARGE SCALE GENOMIC DNA]</scope>
    <source>
        <strain evidence="4 5">HX-9-20</strain>
    </source>
</reference>
<keyword evidence="3" id="KW-0732">Signal</keyword>
<protein>
    <submittedName>
        <fullName evidence="4">TolC family protein</fullName>
    </submittedName>
</protein>